<dbReference type="EMBL" id="CAJHIA010000033">
    <property type="protein sequence ID" value="CAD6448925.1"/>
    <property type="molecule type" value="Genomic_DNA"/>
</dbReference>
<dbReference type="Gene3D" id="3.30.9.10">
    <property type="entry name" value="D-Amino Acid Oxidase, subunit A, domain 2"/>
    <property type="match status" value="1"/>
</dbReference>
<dbReference type="InterPro" id="IPR045170">
    <property type="entry name" value="MTOX"/>
</dbReference>
<dbReference type="Pfam" id="PF01266">
    <property type="entry name" value="DAO"/>
    <property type="match status" value="1"/>
</dbReference>
<evidence type="ECO:0000313" key="7">
    <source>
        <dbReference type="EMBL" id="CAD6448925.1"/>
    </source>
</evidence>
<evidence type="ECO:0000256" key="4">
    <source>
        <dbReference type="ARBA" id="ARBA00022827"/>
    </source>
</evidence>
<accession>A0A8H2W0Y8</accession>
<dbReference type="InterPro" id="IPR006076">
    <property type="entry name" value="FAD-dep_OxRdtase"/>
</dbReference>
<evidence type="ECO:0000259" key="6">
    <source>
        <dbReference type="Pfam" id="PF01266"/>
    </source>
</evidence>
<evidence type="ECO:0000256" key="1">
    <source>
        <dbReference type="ARBA" id="ARBA00001974"/>
    </source>
</evidence>
<name>A0A8H2W0Y8_9HELO</name>
<keyword evidence="4" id="KW-0274">FAD</keyword>
<dbReference type="PANTHER" id="PTHR10961:SF37">
    <property type="entry name" value="FAD DEPENDENT OXIDOREDUCTASE DOMAIN-CONTAINING PROTEIN"/>
    <property type="match status" value="1"/>
</dbReference>
<dbReference type="GO" id="GO:0008115">
    <property type="term" value="F:sarcosine oxidase activity"/>
    <property type="evidence" value="ECO:0007669"/>
    <property type="project" value="TreeGrafter"/>
</dbReference>
<evidence type="ECO:0000313" key="8">
    <source>
        <dbReference type="Proteomes" id="UP000624404"/>
    </source>
</evidence>
<comment type="cofactor">
    <cofactor evidence="1">
        <name>FAD</name>
        <dbReference type="ChEBI" id="CHEBI:57692"/>
    </cofactor>
</comment>
<evidence type="ECO:0000256" key="5">
    <source>
        <dbReference type="ARBA" id="ARBA00023002"/>
    </source>
</evidence>
<reference evidence="7" key="1">
    <citation type="submission" date="2020-10" db="EMBL/GenBank/DDBJ databases">
        <authorList>
            <person name="Kusch S."/>
        </authorList>
    </citation>
    <scope>NUCLEOTIDE SEQUENCE</scope>
    <source>
        <strain evidence="7">SwB9</strain>
    </source>
</reference>
<dbReference type="OrthoDB" id="2219495at2759"/>
<dbReference type="GO" id="GO:0050660">
    <property type="term" value="F:flavin adenine dinucleotide binding"/>
    <property type="evidence" value="ECO:0007669"/>
    <property type="project" value="InterPro"/>
</dbReference>
<dbReference type="AlphaFoldDB" id="A0A8H2W0Y8"/>
<comment type="caution">
    <text evidence="7">The sequence shown here is derived from an EMBL/GenBank/DDBJ whole genome shotgun (WGS) entry which is preliminary data.</text>
</comment>
<keyword evidence="8" id="KW-1185">Reference proteome</keyword>
<dbReference type="Gene3D" id="3.50.50.60">
    <property type="entry name" value="FAD/NAD(P)-binding domain"/>
    <property type="match status" value="1"/>
</dbReference>
<organism evidence="7 8">
    <name type="scientific">Sclerotinia trifoliorum</name>
    <dbReference type="NCBI Taxonomy" id="28548"/>
    <lineage>
        <taxon>Eukaryota</taxon>
        <taxon>Fungi</taxon>
        <taxon>Dikarya</taxon>
        <taxon>Ascomycota</taxon>
        <taxon>Pezizomycotina</taxon>
        <taxon>Leotiomycetes</taxon>
        <taxon>Helotiales</taxon>
        <taxon>Sclerotiniaceae</taxon>
        <taxon>Sclerotinia</taxon>
    </lineage>
</organism>
<gene>
    <name evidence="7" type="ORF">SCLTRI_LOCUS8718</name>
</gene>
<dbReference type="InterPro" id="IPR036188">
    <property type="entry name" value="FAD/NAD-bd_sf"/>
</dbReference>
<comment type="similarity">
    <text evidence="2">Belongs to the MSOX/MTOX family.</text>
</comment>
<evidence type="ECO:0000256" key="2">
    <source>
        <dbReference type="ARBA" id="ARBA00010989"/>
    </source>
</evidence>
<protein>
    <submittedName>
        <fullName evidence="7">D580a9c3-751e-4b42-aa49-9bca9e2145ad</fullName>
    </submittedName>
</protein>
<proteinExistence type="inferred from homology"/>
<evidence type="ECO:0000256" key="3">
    <source>
        <dbReference type="ARBA" id="ARBA00022630"/>
    </source>
</evidence>
<dbReference type="SUPFAM" id="SSF51905">
    <property type="entry name" value="FAD/NAD(P)-binding domain"/>
    <property type="match status" value="1"/>
</dbReference>
<dbReference type="PANTHER" id="PTHR10961">
    <property type="entry name" value="PEROXISOMAL SARCOSINE OXIDASE"/>
    <property type="match status" value="1"/>
</dbReference>
<sequence>MTMTSQTSVDASYLIVGSGVFGISTAYHLSLAHPHSTITVLDRSLPFPCSLAASHDYNKIIRADYEDIFYCELALKARELWKNHPLYKSYYHESGFVIVDDTGLGRRILDTYEKLGVPDHQARIVGLDEMKTMYGGLFEGADWRGVKEVFINEGSGWAEATKAVQKVADMAEANGVNFVEGDVENLVLTLNGDCLGVLTGDGRTFRADKIILSTGAGTAKLLADSAPKMHQILARDRITAAAVVSGHVKLNKAEYESIKHIPAFDHAFGEVLGAVLPPTADGILKFYVDVTLKNTRLHESSGYMISAPPDESVQAQNNVPKSLQEECYRVMKGIFGEIAEDFKFDSFRICWDGITPNQDFIISAHPRCENLYIATGGSFHGWKFLPIIGEYVVKMLDSKLDAHLVKRWAWDRDQRGSAQKKFIPKRELDDMT</sequence>
<feature type="domain" description="FAD dependent oxidoreductase" evidence="6">
    <location>
        <begin position="13"/>
        <end position="394"/>
    </location>
</feature>
<dbReference type="Proteomes" id="UP000624404">
    <property type="component" value="Unassembled WGS sequence"/>
</dbReference>
<keyword evidence="3" id="KW-0285">Flavoprotein</keyword>
<dbReference type="GO" id="GO:0051698">
    <property type="term" value="F:saccharopine oxidase activity"/>
    <property type="evidence" value="ECO:0007669"/>
    <property type="project" value="TreeGrafter"/>
</dbReference>
<keyword evidence="5" id="KW-0560">Oxidoreductase</keyword>